<evidence type="ECO:0000313" key="2">
    <source>
        <dbReference type="EMBL" id="NMW30742.1"/>
    </source>
</evidence>
<dbReference type="PANTHER" id="PTHR12117:SF0">
    <property type="entry name" value="PROLYL 3-HYDROXYLASE OGFOD1"/>
    <property type="match status" value="1"/>
</dbReference>
<organism evidence="2 3">
    <name type="scientific">Pontixanthobacter rizhaonensis</name>
    <dbReference type="NCBI Taxonomy" id="2730337"/>
    <lineage>
        <taxon>Bacteria</taxon>
        <taxon>Pseudomonadati</taxon>
        <taxon>Pseudomonadota</taxon>
        <taxon>Alphaproteobacteria</taxon>
        <taxon>Sphingomonadales</taxon>
        <taxon>Erythrobacteraceae</taxon>
        <taxon>Pontixanthobacter</taxon>
    </lineage>
</organism>
<accession>A0A848QE78</accession>
<dbReference type="Pfam" id="PF13661">
    <property type="entry name" value="2OG-FeII_Oxy_4"/>
    <property type="match status" value="1"/>
</dbReference>
<evidence type="ECO:0000313" key="3">
    <source>
        <dbReference type="Proteomes" id="UP000561181"/>
    </source>
</evidence>
<comment type="caution">
    <text evidence="2">The sequence shown here is derived from an EMBL/GenBank/DDBJ whole genome shotgun (WGS) entry which is preliminary data.</text>
</comment>
<evidence type="ECO:0000259" key="1">
    <source>
        <dbReference type="Pfam" id="PF13661"/>
    </source>
</evidence>
<dbReference type="RefSeq" id="WP_170009655.1">
    <property type="nucleotide sequence ID" value="NZ_JABCRE010000002.1"/>
</dbReference>
<dbReference type="AlphaFoldDB" id="A0A848QE78"/>
<dbReference type="Proteomes" id="UP000561181">
    <property type="component" value="Unassembled WGS sequence"/>
</dbReference>
<dbReference type="PANTHER" id="PTHR12117">
    <property type="entry name" value="HISTONE ACETYLTRANSFERASE COMPLEX"/>
    <property type="match status" value="1"/>
</dbReference>
<dbReference type="EMBL" id="JABCRE010000002">
    <property type="protein sequence ID" value="NMW30742.1"/>
    <property type="molecule type" value="Genomic_DNA"/>
</dbReference>
<dbReference type="GO" id="GO:0005737">
    <property type="term" value="C:cytoplasm"/>
    <property type="evidence" value="ECO:0007669"/>
    <property type="project" value="TreeGrafter"/>
</dbReference>
<sequence length="247" mass="27520">MAKKLFEINPAIDRVACAEDFAANTRTQIRDVLTRETAEEVRMILARQTPWGLAMQAGDSLDPGPQQVLAKELASDNGKKKAQELANAAYQESAKGGYGFHFAQYSLVQGLNEKWDEGGVHDMLLEYLNAPDFLQLVRDVTGIQELAKADGQATLFAAQHFLGLHIDSHVAEGWRVAYVLNLGLDEWKPDWGGYLNFFDNDGDVVRGYRPRFNALNLFLVPQAHNVSYVPPTGPTGRFAITGWLRDR</sequence>
<dbReference type="InterPro" id="IPR051842">
    <property type="entry name" value="uS12_prolyl_hydroxylase"/>
</dbReference>
<dbReference type="InterPro" id="IPR039558">
    <property type="entry name" value="TPA1/OFD1_N"/>
</dbReference>
<protein>
    <recommendedName>
        <fullName evidence="1">Prolyl 3,4-dihydroxylase TPA1/OFD1 N-terminal domain-containing protein</fullName>
    </recommendedName>
</protein>
<name>A0A848QE78_9SPHN</name>
<dbReference type="Gene3D" id="2.60.120.620">
    <property type="entry name" value="q2cbj1_9rhob like domain"/>
    <property type="match status" value="1"/>
</dbReference>
<keyword evidence="3" id="KW-1185">Reference proteome</keyword>
<dbReference type="GO" id="GO:0006449">
    <property type="term" value="P:regulation of translational termination"/>
    <property type="evidence" value="ECO:0007669"/>
    <property type="project" value="TreeGrafter"/>
</dbReference>
<proteinExistence type="predicted"/>
<reference evidence="2 3" key="1">
    <citation type="submission" date="2020-04" db="EMBL/GenBank/DDBJ databases">
        <authorList>
            <person name="Liu A."/>
        </authorList>
    </citation>
    <scope>NUCLEOTIDE SEQUENCE [LARGE SCALE GENOMIC DNA]</scope>
    <source>
        <strain evidence="2 3">RZ02</strain>
    </source>
</reference>
<feature type="domain" description="Prolyl 3,4-dihydroxylase TPA1/OFD1 N-terminal" evidence="1">
    <location>
        <begin position="153"/>
        <end position="245"/>
    </location>
</feature>
<dbReference type="GO" id="GO:0031543">
    <property type="term" value="F:peptidyl-proline dioxygenase activity"/>
    <property type="evidence" value="ECO:0007669"/>
    <property type="project" value="TreeGrafter"/>
</dbReference>
<gene>
    <name evidence="2" type="ORF">HKD42_01550</name>
</gene>